<organism evidence="2 3">
    <name type="scientific">Candidatus Taylorbacteria bacterium RIFCSPHIGHO2_01_FULL_46_22b</name>
    <dbReference type="NCBI Taxonomy" id="1802301"/>
    <lineage>
        <taxon>Bacteria</taxon>
        <taxon>Candidatus Tayloriibacteriota</taxon>
    </lineage>
</organism>
<evidence type="ECO:0000256" key="1">
    <source>
        <dbReference type="SAM" id="MobiDB-lite"/>
    </source>
</evidence>
<protein>
    <submittedName>
        <fullName evidence="2">Uncharacterized protein</fullName>
    </submittedName>
</protein>
<feature type="region of interest" description="Disordered" evidence="1">
    <location>
        <begin position="1"/>
        <end position="22"/>
    </location>
</feature>
<dbReference type="Proteomes" id="UP000178873">
    <property type="component" value="Unassembled WGS sequence"/>
</dbReference>
<name>A0A1G2M250_9BACT</name>
<dbReference type="AlphaFoldDB" id="A0A1G2M250"/>
<gene>
    <name evidence="2" type="ORF">A2664_01120</name>
</gene>
<comment type="caution">
    <text evidence="2">The sequence shown here is derived from an EMBL/GenBank/DDBJ whole genome shotgun (WGS) entry which is preliminary data.</text>
</comment>
<dbReference type="EMBL" id="MHRF01000010">
    <property type="protein sequence ID" value="OHA17937.1"/>
    <property type="molecule type" value="Genomic_DNA"/>
</dbReference>
<proteinExistence type="predicted"/>
<evidence type="ECO:0000313" key="3">
    <source>
        <dbReference type="Proteomes" id="UP000178873"/>
    </source>
</evidence>
<reference evidence="2 3" key="1">
    <citation type="journal article" date="2016" name="Nat. Commun.">
        <title>Thousands of microbial genomes shed light on interconnected biogeochemical processes in an aquifer system.</title>
        <authorList>
            <person name="Anantharaman K."/>
            <person name="Brown C.T."/>
            <person name="Hug L.A."/>
            <person name="Sharon I."/>
            <person name="Castelle C.J."/>
            <person name="Probst A.J."/>
            <person name="Thomas B.C."/>
            <person name="Singh A."/>
            <person name="Wilkins M.J."/>
            <person name="Karaoz U."/>
            <person name="Brodie E.L."/>
            <person name="Williams K.H."/>
            <person name="Hubbard S.S."/>
            <person name="Banfield J.F."/>
        </authorList>
    </citation>
    <scope>NUCLEOTIDE SEQUENCE [LARGE SCALE GENOMIC DNA]</scope>
</reference>
<accession>A0A1G2M250</accession>
<evidence type="ECO:0000313" key="2">
    <source>
        <dbReference type="EMBL" id="OHA17937.1"/>
    </source>
</evidence>
<sequence length="70" mass="8008">MEELAQGKNVCGSRENHDPVPNLLVVRTGKHLRAVFSKESKTFTHLFYSKEHCVPKATRERETQTPKDSI</sequence>